<dbReference type="Proteomes" id="UP000092993">
    <property type="component" value="Unassembled WGS sequence"/>
</dbReference>
<name>A0A1C7MER7_GRIFR</name>
<dbReference type="Gene3D" id="3.80.10.10">
    <property type="entry name" value="Ribonuclease Inhibitor"/>
    <property type="match status" value="1"/>
</dbReference>
<reference evidence="1 2" key="1">
    <citation type="submission" date="2016-03" db="EMBL/GenBank/DDBJ databases">
        <title>Whole genome sequencing of Grifola frondosa 9006-11.</title>
        <authorList>
            <person name="Min B."/>
            <person name="Park H."/>
            <person name="Kim J.-G."/>
            <person name="Cho H."/>
            <person name="Oh Y.-L."/>
            <person name="Kong W.-S."/>
            <person name="Choi I.-G."/>
        </authorList>
    </citation>
    <scope>NUCLEOTIDE SEQUENCE [LARGE SCALE GENOMIC DNA]</scope>
    <source>
        <strain evidence="1 2">9006-11</strain>
    </source>
</reference>
<evidence type="ECO:0008006" key="3">
    <source>
        <dbReference type="Google" id="ProtNLM"/>
    </source>
</evidence>
<comment type="caution">
    <text evidence="1">The sequence shown here is derived from an EMBL/GenBank/DDBJ whole genome shotgun (WGS) entry which is preliminary data.</text>
</comment>
<dbReference type="AlphaFoldDB" id="A0A1C7MER7"/>
<accession>A0A1C7MER7</accession>
<dbReference type="OMA" id="ILPWEEG"/>
<organism evidence="1 2">
    <name type="scientific">Grifola frondosa</name>
    <name type="common">Maitake</name>
    <name type="synonym">Polyporus frondosus</name>
    <dbReference type="NCBI Taxonomy" id="5627"/>
    <lineage>
        <taxon>Eukaryota</taxon>
        <taxon>Fungi</taxon>
        <taxon>Dikarya</taxon>
        <taxon>Basidiomycota</taxon>
        <taxon>Agaricomycotina</taxon>
        <taxon>Agaricomycetes</taxon>
        <taxon>Polyporales</taxon>
        <taxon>Grifolaceae</taxon>
        <taxon>Grifola</taxon>
    </lineage>
</organism>
<dbReference type="OrthoDB" id="3264508at2759"/>
<sequence>MLARTGNLERLAIQSPTRAILQLLPEWLSRLSPTLKAFHLTDNCGSVTPGVLRSFLPHIQEIYSFALGLSYSITDEDIFSFLSELPNLSSLTYRYYLQLRPPTTVPRLSHLRSLTVHHAKVGIRSHAAYLCKWVRRLVSSSPLEELRLVCEDSSRGASVSFDAVLSHLTQKHAETLRVLDMTKAFAGQSALRVLFARCMRLEEVGIAVSENVLRVFPTLTCSLHELHTVTIETRNIKRRRVDMTTERAREFIENGPDKLRRLTLNGVVWEGQWLMAEQGDVRFVVQQSTPPKILPWEEGTAANHYGFLRHFH</sequence>
<protein>
    <recommendedName>
        <fullName evidence="3">F-box domain-containing protein</fullName>
    </recommendedName>
</protein>
<proteinExistence type="predicted"/>
<gene>
    <name evidence="1" type="ORF">A0H81_05149</name>
</gene>
<dbReference type="InterPro" id="IPR032675">
    <property type="entry name" value="LRR_dom_sf"/>
</dbReference>
<dbReference type="SUPFAM" id="SSF52047">
    <property type="entry name" value="RNI-like"/>
    <property type="match status" value="1"/>
</dbReference>
<evidence type="ECO:0000313" key="2">
    <source>
        <dbReference type="Proteomes" id="UP000092993"/>
    </source>
</evidence>
<keyword evidence="2" id="KW-1185">Reference proteome</keyword>
<dbReference type="EMBL" id="LUGG01000005">
    <property type="protein sequence ID" value="OBZ74886.1"/>
    <property type="molecule type" value="Genomic_DNA"/>
</dbReference>
<evidence type="ECO:0000313" key="1">
    <source>
        <dbReference type="EMBL" id="OBZ74886.1"/>
    </source>
</evidence>